<organism evidence="2 3">
    <name type="scientific">Actinomadura macrotermitis</name>
    <dbReference type="NCBI Taxonomy" id="2585200"/>
    <lineage>
        <taxon>Bacteria</taxon>
        <taxon>Bacillati</taxon>
        <taxon>Actinomycetota</taxon>
        <taxon>Actinomycetes</taxon>
        <taxon>Streptosporangiales</taxon>
        <taxon>Thermomonosporaceae</taxon>
        <taxon>Actinomadura</taxon>
    </lineage>
</organism>
<sequence>MHAALHAQRDDGGPSTGVPHGADGLHTTTADTLAVLGVFAVSASEVVKSFREARA</sequence>
<comment type="caution">
    <text evidence="2">The sequence shown here is derived from an EMBL/GenBank/DDBJ whole genome shotgun (WGS) entry which is preliminary data.</text>
</comment>
<reference evidence="2 3" key="1">
    <citation type="submission" date="2019-10" db="EMBL/GenBank/DDBJ databases">
        <title>Actinomadura rubteroloni sp. nov. and Actinomadura macrotermitis sp. nov., isolated from the gut of fungus growing-termite Macrotermes natalensis.</title>
        <authorList>
            <person name="Benndorf R."/>
            <person name="Martin K."/>
            <person name="Kuefner M."/>
            <person name="De Beer W."/>
            <person name="Kaster A.-K."/>
            <person name="Vollmers J."/>
            <person name="Poulsen M."/>
            <person name="Beemelmanns C."/>
        </authorList>
    </citation>
    <scope>NUCLEOTIDE SEQUENCE [LARGE SCALE GENOMIC DNA]</scope>
    <source>
        <strain evidence="2 3">RB68</strain>
    </source>
</reference>
<keyword evidence="3" id="KW-1185">Reference proteome</keyword>
<dbReference type="AlphaFoldDB" id="A0A7K0C4Q2"/>
<evidence type="ECO:0000313" key="2">
    <source>
        <dbReference type="EMBL" id="MQY08423.1"/>
    </source>
</evidence>
<feature type="region of interest" description="Disordered" evidence="1">
    <location>
        <begin position="1"/>
        <end position="26"/>
    </location>
</feature>
<accession>A0A7K0C4Q2</accession>
<name>A0A7K0C4Q2_9ACTN</name>
<evidence type="ECO:0000256" key="1">
    <source>
        <dbReference type="SAM" id="MobiDB-lite"/>
    </source>
</evidence>
<dbReference type="EMBL" id="WEGH01000004">
    <property type="protein sequence ID" value="MQY08423.1"/>
    <property type="molecule type" value="Genomic_DNA"/>
</dbReference>
<gene>
    <name evidence="2" type="ORF">ACRB68_65300</name>
</gene>
<protein>
    <submittedName>
        <fullName evidence="2">Uncharacterized protein</fullName>
    </submittedName>
</protein>
<evidence type="ECO:0000313" key="3">
    <source>
        <dbReference type="Proteomes" id="UP000487268"/>
    </source>
</evidence>
<dbReference type="Proteomes" id="UP000487268">
    <property type="component" value="Unassembled WGS sequence"/>
</dbReference>
<proteinExistence type="predicted"/>